<dbReference type="Proteomes" id="UP001162972">
    <property type="component" value="Chromosome 5"/>
</dbReference>
<accession>A0AAD6P1T3</accession>
<dbReference type="EMBL" id="JAPFFJ010000013">
    <property type="protein sequence ID" value="KAJ6413279.1"/>
    <property type="molecule type" value="Genomic_DNA"/>
</dbReference>
<comment type="caution">
    <text evidence="1">The sequence shown here is derived from an EMBL/GenBank/DDBJ whole genome shotgun (WGS) entry which is preliminary data.</text>
</comment>
<evidence type="ECO:0000313" key="1">
    <source>
        <dbReference type="EMBL" id="KAJ6413279.1"/>
    </source>
</evidence>
<evidence type="ECO:0000313" key="2">
    <source>
        <dbReference type="Proteomes" id="UP001162972"/>
    </source>
</evidence>
<name>A0AAD6P1T3_9ROSI</name>
<dbReference type="AlphaFoldDB" id="A0AAD6P1T3"/>
<proteinExistence type="predicted"/>
<organism evidence="1 2">
    <name type="scientific">Salix udensis</name>
    <dbReference type="NCBI Taxonomy" id="889485"/>
    <lineage>
        <taxon>Eukaryota</taxon>
        <taxon>Viridiplantae</taxon>
        <taxon>Streptophyta</taxon>
        <taxon>Embryophyta</taxon>
        <taxon>Tracheophyta</taxon>
        <taxon>Spermatophyta</taxon>
        <taxon>Magnoliopsida</taxon>
        <taxon>eudicotyledons</taxon>
        <taxon>Gunneridae</taxon>
        <taxon>Pentapetalae</taxon>
        <taxon>rosids</taxon>
        <taxon>fabids</taxon>
        <taxon>Malpighiales</taxon>
        <taxon>Salicaceae</taxon>
        <taxon>Saliceae</taxon>
        <taxon>Salix</taxon>
    </lineage>
</organism>
<keyword evidence="2" id="KW-1185">Reference proteome</keyword>
<gene>
    <name evidence="1" type="ORF">OIU84_006134</name>
</gene>
<sequence length="87" mass="9996">MSIKFKISLCSYFLASLHPEKIDLFSSRVAPHPYLLHWQGGFVDDFLSHLMCCCCALVQEWREVEIRGVYGPEKTKTSPPPSQFMES</sequence>
<reference evidence="1 2" key="1">
    <citation type="journal article" date="2023" name="Int. J. Mol. Sci.">
        <title>De Novo Assembly and Annotation of 11 Diverse Shrub Willow (Salix) Genomes Reveals Novel Gene Organization in Sex-Linked Regions.</title>
        <authorList>
            <person name="Hyden B."/>
            <person name="Feng K."/>
            <person name="Yates T.B."/>
            <person name="Jawdy S."/>
            <person name="Cereghino C."/>
            <person name="Smart L.B."/>
            <person name="Muchero W."/>
        </authorList>
    </citation>
    <scope>NUCLEOTIDE SEQUENCE [LARGE SCALE GENOMIC DNA]</scope>
    <source>
        <tissue evidence="1">Shoot tip</tissue>
    </source>
</reference>
<protein>
    <submittedName>
        <fullName evidence="1">Uncharacterized protein</fullName>
    </submittedName>
</protein>